<evidence type="ECO:0000313" key="3">
    <source>
        <dbReference type="Proteomes" id="UP000324233"/>
    </source>
</evidence>
<dbReference type="InterPro" id="IPR001753">
    <property type="entry name" value="Enoyl-CoA_hydra/iso"/>
</dbReference>
<evidence type="ECO:0000256" key="1">
    <source>
        <dbReference type="SAM" id="MobiDB-lite"/>
    </source>
</evidence>
<dbReference type="AlphaFoldDB" id="A0A5B9W9F7"/>
<protein>
    <submittedName>
        <fullName evidence="2">Fatty acid oxidation complex subunit alpha</fullName>
    </submittedName>
</protein>
<feature type="compositionally biased region" description="Polar residues" evidence="1">
    <location>
        <begin position="306"/>
        <end position="315"/>
    </location>
</feature>
<dbReference type="PANTHER" id="PTHR43612">
    <property type="entry name" value="TRIFUNCTIONAL ENZYME SUBUNIT ALPHA"/>
    <property type="match status" value="1"/>
</dbReference>
<proteinExistence type="predicted"/>
<dbReference type="OrthoDB" id="9771883at2"/>
<dbReference type="RefSeq" id="WP_148596146.1">
    <property type="nucleotide sequence ID" value="NZ_CP042997.1"/>
</dbReference>
<name>A0A5B9W9F7_9BACT</name>
<dbReference type="KEGG" id="agv:OJF2_50240"/>
<dbReference type="GO" id="GO:0016509">
    <property type="term" value="F:long-chain (3S)-3-hydroxyacyl-CoA dehydrogenase (NAD+) activity"/>
    <property type="evidence" value="ECO:0007669"/>
    <property type="project" value="TreeGrafter"/>
</dbReference>
<evidence type="ECO:0000313" key="2">
    <source>
        <dbReference type="EMBL" id="QEH36460.1"/>
    </source>
</evidence>
<feature type="region of interest" description="Disordered" evidence="1">
    <location>
        <begin position="294"/>
        <end position="322"/>
    </location>
</feature>
<dbReference type="InterPro" id="IPR050136">
    <property type="entry name" value="FA_oxidation_alpha_subunit"/>
</dbReference>
<sequence length="322" mass="34155">MSEGTRTGPWKIERGPGDAATLWFNSTQHSQNVLDAEAIEGLDRSLDEIEADSSLRGLLVRSSKEGGFCAGADLRAFRTCATPEELAGFLRRGLEVFDRLAGLKIPTAAVLHGNCLGGGLELALACRRRIALASNVPLQLGSPEVHLGLIPAWGALVRLPRLLSPRDAMLLVLGGNPIGFLQAKSQGLVDRLVSSDEPDRIAEAISAAEPAGESPLDADAWRPELEFAAAKVEEQPPDHPEAPQQILELIKLDIAEGPAAARARAIEVSSELAFHPAARDAIDDFFGRRTRARQAGEAVPVMPTGGLSSLSDSPPQSRPSPG</sequence>
<dbReference type="GO" id="GO:0006635">
    <property type="term" value="P:fatty acid beta-oxidation"/>
    <property type="evidence" value="ECO:0007669"/>
    <property type="project" value="TreeGrafter"/>
</dbReference>
<dbReference type="SUPFAM" id="SSF52096">
    <property type="entry name" value="ClpP/crotonase"/>
    <property type="match status" value="1"/>
</dbReference>
<gene>
    <name evidence="2" type="primary">fadJ</name>
    <name evidence="2" type="ORF">OJF2_50240</name>
</gene>
<reference evidence="2 3" key="1">
    <citation type="submission" date="2019-08" db="EMBL/GenBank/DDBJ databases">
        <title>Deep-cultivation of Planctomycetes and their phenomic and genomic characterization uncovers novel biology.</title>
        <authorList>
            <person name="Wiegand S."/>
            <person name="Jogler M."/>
            <person name="Boedeker C."/>
            <person name="Pinto D."/>
            <person name="Vollmers J."/>
            <person name="Rivas-Marin E."/>
            <person name="Kohn T."/>
            <person name="Peeters S.H."/>
            <person name="Heuer A."/>
            <person name="Rast P."/>
            <person name="Oberbeckmann S."/>
            <person name="Bunk B."/>
            <person name="Jeske O."/>
            <person name="Meyerdierks A."/>
            <person name="Storesund J.E."/>
            <person name="Kallscheuer N."/>
            <person name="Luecker S."/>
            <person name="Lage O.M."/>
            <person name="Pohl T."/>
            <person name="Merkel B.J."/>
            <person name="Hornburger P."/>
            <person name="Mueller R.-W."/>
            <person name="Bruemmer F."/>
            <person name="Labrenz M."/>
            <person name="Spormann A.M."/>
            <person name="Op den Camp H."/>
            <person name="Overmann J."/>
            <person name="Amann R."/>
            <person name="Jetten M.S.M."/>
            <person name="Mascher T."/>
            <person name="Medema M.H."/>
            <person name="Devos D.P."/>
            <person name="Kaster A.-K."/>
            <person name="Ovreas L."/>
            <person name="Rohde M."/>
            <person name="Galperin M.Y."/>
            <person name="Jogler C."/>
        </authorList>
    </citation>
    <scope>NUCLEOTIDE SEQUENCE [LARGE SCALE GENOMIC DNA]</scope>
    <source>
        <strain evidence="2 3">OJF2</strain>
    </source>
</reference>
<dbReference type="GO" id="GO:0004300">
    <property type="term" value="F:enoyl-CoA hydratase activity"/>
    <property type="evidence" value="ECO:0007669"/>
    <property type="project" value="TreeGrafter"/>
</dbReference>
<dbReference type="Gene3D" id="3.90.226.10">
    <property type="entry name" value="2-enoyl-CoA Hydratase, Chain A, domain 1"/>
    <property type="match status" value="1"/>
</dbReference>
<dbReference type="PANTHER" id="PTHR43612:SF3">
    <property type="entry name" value="TRIFUNCTIONAL ENZYME SUBUNIT ALPHA, MITOCHONDRIAL"/>
    <property type="match status" value="1"/>
</dbReference>
<organism evidence="2 3">
    <name type="scientific">Aquisphaera giovannonii</name>
    <dbReference type="NCBI Taxonomy" id="406548"/>
    <lineage>
        <taxon>Bacteria</taxon>
        <taxon>Pseudomonadati</taxon>
        <taxon>Planctomycetota</taxon>
        <taxon>Planctomycetia</taxon>
        <taxon>Isosphaerales</taxon>
        <taxon>Isosphaeraceae</taxon>
        <taxon>Aquisphaera</taxon>
    </lineage>
</organism>
<keyword evidence="3" id="KW-1185">Reference proteome</keyword>
<dbReference type="CDD" id="cd06558">
    <property type="entry name" value="crotonase-like"/>
    <property type="match status" value="1"/>
</dbReference>
<dbReference type="Proteomes" id="UP000324233">
    <property type="component" value="Chromosome"/>
</dbReference>
<dbReference type="InterPro" id="IPR029045">
    <property type="entry name" value="ClpP/crotonase-like_dom_sf"/>
</dbReference>
<dbReference type="Pfam" id="PF00378">
    <property type="entry name" value="ECH_1"/>
    <property type="match status" value="1"/>
</dbReference>
<accession>A0A5B9W9F7</accession>
<dbReference type="EMBL" id="CP042997">
    <property type="protein sequence ID" value="QEH36460.1"/>
    <property type="molecule type" value="Genomic_DNA"/>
</dbReference>